<keyword evidence="2" id="KW-0547">Nucleotide-binding</keyword>
<proteinExistence type="predicted"/>
<evidence type="ECO:0000259" key="4">
    <source>
        <dbReference type="PROSITE" id="PS51278"/>
    </source>
</evidence>
<dbReference type="InterPro" id="IPR017932">
    <property type="entry name" value="GATase_2_dom"/>
</dbReference>
<dbReference type="PANTHER" id="PTHR11772:SF2">
    <property type="entry name" value="ASPARAGINE SYNTHETASE [GLUTAMINE-HYDROLYZING]"/>
    <property type="match status" value="1"/>
</dbReference>
<dbReference type="CDD" id="cd01991">
    <property type="entry name" value="Asn_synthase_B_C"/>
    <property type="match status" value="1"/>
</dbReference>
<organism evidence="5 6">
    <name type="scientific">Candidatus Lokiarchaeum ossiferum</name>
    <dbReference type="NCBI Taxonomy" id="2951803"/>
    <lineage>
        <taxon>Archaea</taxon>
        <taxon>Promethearchaeati</taxon>
        <taxon>Promethearchaeota</taxon>
        <taxon>Promethearchaeia</taxon>
        <taxon>Promethearchaeales</taxon>
        <taxon>Promethearchaeaceae</taxon>
        <taxon>Candidatus Lokiarchaeum</taxon>
    </lineage>
</organism>
<dbReference type="Pfam" id="PF13537">
    <property type="entry name" value="GATase_7"/>
    <property type="match status" value="1"/>
</dbReference>
<evidence type="ECO:0000313" key="6">
    <source>
        <dbReference type="Proteomes" id="UP001208689"/>
    </source>
</evidence>
<name>A0ABY6HKD0_9ARCH</name>
<dbReference type="EMBL" id="CP104013">
    <property type="protein sequence ID" value="UYP43973.1"/>
    <property type="molecule type" value="Genomic_DNA"/>
</dbReference>
<keyword evidence="6" id="KW-1185">Reference proteome</keyword>
<keyword evidence="1" id="KW-0436">Ligase</keyword>
<dbReference type="SUPFAM" id="SSF56235">
    <property type="entry name" value="N-terminal nucleophile aminohydrolases (Ntn hydrolases)"/>
    <property type="match status" value="1"/>
</dbReference>
<evidence type="ECO:0000256" key="1">
    <source>
        <dbReference type="ARBA" id="ARBA00022598"/>
    </source>
</evidence>
<dbReference type="PROSITE" id="PS51278">
    <property type="entry name" value="GATASE_TYPE_2"/>
    <property type="match status" value="1"/>
</dbReference>
<dbReference type="InterPro" id="IPR029055">
    <property type="entry name" value="Ntn_hydrolases_N"/>
</dbReference>
<gene>
    <name evidence="5" type="ORF">NEF87_000258</name>
</gene>
<dbReference type="Gene3D" id="3.60.20.10">
    <property type="entry name" value="Glutamine Phosphoribosylpyrophosphate, subunit 1, domain 1"/>
    <property type="match status" value="1"/>
</dbReference>
<accession>A0ABY6HKD0</accession>
<reference evidence="5" key="1">
    <citation type="submission" date="2022-09" db="EMBL/GenBank/DDBJ databases">
        <title>Actin cytoskeleton and complex cell architecture in an #Asgard archaeon.</title>
        <authorList>
            <person name="Ponce Toledo R.I."/>
            <person name="Schleper C."/>
            <person name="Rodrigues Oliveira T."/>
            <person name="Wollweber F."/>
            <person name="Xu J."/>
            <person name="Rittmann S."/>
            <person name="Klingl A."/>
            <person name="Pilhofer M."/>
        </authorList>
    </citation>
    <scope>NUCLEOTIDE SEQUENCE</scope>
    <source>
        <strain evidence="5">B-35</strain>
    </source>
</reference>
<feature type="domain" description="Glutamine amidotransferase type-2" evidence="4">
    <location>
        <begin position="2"/>
        <end position="173"/>
    </location>
</feature>
<dbReference type="SUPFAM" id="SSF52402">
    <property type="entry name" value="Adenine nucleotide alpha hydrolases-like"/>
    <property type="match status" value="1"/>
</dbReference>
<dbReference type="InterPro" id="IPR050795">
    <property type="entry name" value="Asn_Synthetase"/>
</dbReference>
<sequence length="498" mass="57340">MTGIVYYHKKNKKKPINIEHIHEIAEKIAHRGNFKKLSYHDPNSVGIFFLNKGQMNTEVSINNKGFSIIDGYLSNERIKELNSSITNIDLKYLESGYKKHGIAFFKQLIGEFSILIKNSKEIVAVRDQMGFNPLYYMNQPEFLLISSELKIFSHFSGIPRTIEPGQAMIFSETGLELKKYYNFNENTTSINDLDIMKQKLSTTLDRAVQNSIGTNGKVAALLSGGIDSVVICALAQKYIPNLDVYTVVAENSPDLEHAKNFTKMYPEVNHHIFKITIEEMLPIIDDVIYHLETFDAALIRSAIPMYYICSKIGKKADVLLTGEGGDELFGGYDYLKELTSEQFDKEIEEMLKIEHSTGLQRVDRIPYAFGIEARAPWFNKEIVDLSFTFPSEVKLYKTAEGELLEKWIIRESFKKIIPLSVYKRHKAKFSKGVGSQFILRDYFDKKFTDDAFNNQKEIFPGVILKNKEELHYWQVFNQKFGFTEEFIQNMPRTSVFIV</sequence>
<dbReference type="InterPro" id="IPR014729">
    <property type="entry name" value="Rossmann-like_a/b/a_fold"/>
</dbReference>
<keyword evidence="3" id="KW-0067">ATP-binding</keyword>
<dbReference type="PANTHER" id="PTHR11772">
    <property type="entry name" value="ASPARAGINE SYNTHETASE"/>
    <property type="match status" value="1"/>
</dbReference>
<protein>
    <recommendedName>
        <fullName evidence="4">Glutamine amidotransferase type-2 domain-containing protein</fullName>
    </recommendedName>
</protein>
<dbReference type="Gene3D" id="3.40.50.620">
    <property type="entry name" value="HUPs"/>
    <property type="match status" value="1"/>
</dbReference>
<evidence type="ECO:0000256" key="3">
    <source>
        <dbReference type="ARBA" id="ARBA00022840"/>
    </source>
</evidence>
<dbReference type="Pfam" id="PF00733">
    <property type="entry name" value="Asn_synthase"/>
    <property type="match status" value="2"/>
</dbReference>
<evidence type="ECO:0000313" key="5">
    <source>
        <dbReference type="EMBL" id="UYP43973.1"/>
    </source>
</evidence>
<evidence type="ECO:0000256" key="2">
    <source>
        <dbReference type="ARBA" id="ARBA00022741"/>
    </source>
</evidence>
<dbReference type="Proteomes" id="UP001208689">
    <property type="component" value="Chromosome"/>
</dbReference>
<dbReference type="InterPro" id="IPR001962">
    <property type="entry name" value="Asn_synthase"/>
</dbReference>